<evidence type="ECO:0000256" key="7">
    <source>
        <dbReference type="ARBA" id="ARBA00013188"/>
    </source>
</evidence>
<keyword evidence="8 10" id="KW-0479">Metal-binding</keyword>
<feature type="binding site" evidence="10 13">
    <location>
        <position position="33"/>
    </location>
    <ligand>
        <name>a divalent metal cation</name>
        <dbReference type="ChEBI" id="CHEBI:60240"/>
    </ligand>
</feature>
<evidence type="ECO:0000256" key="2">
    <source>
        <dbReference type="ARBA" id="ARBA00001936"/>
    </source>
</evidence>
<dbReference type="NCBIfam" id="NF004076">
    <property type="entry name" value="PRK05581.1-4"/>
    <property type="match status" value="1"/>
</dbReference>
<feature type="binding site" evidence="10 13">
    <location>
        <position position="35"/>
    </location>
    <ligand>
        <name>a divalent metal cation</name>
        <dbReference type="ChEBI" id="CHEBI:60240"/>
    </ligand>
</feature>
<dbReference type="Gene3D" id="3.20.20.70">
    <property type="entry name" value="Aldolase class I"/>
    <property type="match status" value="1"/>
</dbReference>
<dbReference type="GO" id="GO:0019323">
    <property type="term" value="P:pentose catabolic process"/>
    <property type="evidence" value="ECO:0007669"/>
    <property type="project" value="UniProtKB-UniRule"/>
</dbReference>
<evidence type="ECO:0000313" key="15">
    <source>
        <dbReference type="EMBL" id="ETO91861.1"/>
    </source>
</evidence>
<evidence type="ECO:0000256" key="1">
    <source>
        <dbReference type="ARBA" id="ARBA00001782"/>
    </source>
</evidence>
<keyword evidence="10 11" id="KW-0119">Carbohydrate metabolism</keyword>
<comment type="similarity">
    <text evidence="6 10 11">Belongs to the ribulose-phosphate 3-epimerase family.</text>
</comment>
<dbReference type="InterPro" id="IPR013785">
    <property type="entry name" value="Aldolase_TIM"/>
</dbReference>
<dbReference type="NCBIfam" id="TIGR01163">
    <property type="entry name" value="rpe"/>
    <property type="match status" value="1"/>
</dbReference>
<keyword evidence="13" id="KW-0862">Zinc</keyword>
<dbReference type="CDD" id="cd00429">
    <property type="entry name" value="RPE"/>
    <property type="match status" value="1"/>
</dbReference>
<dbReference type="PATRIC" id="fig|1401685.3.peg.272"/>
<sequence>MSLKIFPSILSADLSNLREEVKKLDLAGADSIHIDVMDGCFVPNLTFGPPVIASIRKYTDLPFDVHLMIQEPSRYIKEYVDAGADYITVHLESETHIVSLLDKIRNYGVKAGISIVPSTTCNDLEYIMDHIDVILIMTVNPGFSGQKFLHSQLPKIHKVKKMIGTKNIKIFVDGGINGDTVKFIRHSGVDAVISGSYIFSSSDYQSNINTLKMSLDKLG</sequence>
<dbReference type="Pfam" id="PF00834">
    <property type="entry name" value="Ribul_P_3_epim"/>
    <property type="match status" value="1"/>
</dbReference>
<comment type="caution">
    <text evidence="15">The sequence shown here is derived from an EMBL/GenBank/DDBJ whole genome shotgun (WGS) entry which is preliminary data.</text>
</comment>
<feature type="binding site" evidence="10 14">
    <location>
        <begin position="195"/>
        <end position="196"/>
    </location>
    <ligand>
        <name>substrate</name>
    </ligand>
</feature>
<dbReference type="STRING" id="1401685.P857_1040"/>
<keyword evidence="13" id="KW-0170">Cobalt</keyword>
<comment type="catalytic activity">
    <reaction evidence="1 10 11">
        <text>D-ribulose 5-phosphate = D-xylulose 5-phosphate</text>
        <dbReference type="Rhea" id="RHEA:13677"/>
        <dbReference type="ChEBI" id="CHEBI:57737"/>
        <dbReference type="ChEBI" id="CHEBI:58121"/>
        <dbReference type="EC" id="5.1.3.1"/>
    </reaction>
</comment>
<reference evidence="15 16" key="1">
    <citation type="journal article" date="2013" name="PLoS ONE">
        <title>Bacterial endosymbiosis in a chordate host: long-term co-evolution and conservation of secondary metabolism.</title>
        <authorList>
            <person name="Kwan J.C."/>
            <person name="Schmidt E.W."/>
        </authorList>
    </citation>
    <scope>NUCLEOTIDE SEQUENCE [LARGE SCALE GENOMIC DNA]</scope>
    <source>
        <strain evidence="16">L6</strain>
    </source>
</reference>
<accession>W2V0C3</accession>
<dbReference type="InterPro" id="IPR011060">
    <property type="entry name" value="RibuloseP-bd_barrel"/>
</dbReference>
<evidence type="ECO:0000313" key="16">
    <source>
        <dbReference type="Proteomes" id="UP000018951"/>
    </source>
</evidence>
<feature type="binding site" evidence="10">
    <location>
        <begin position="173"/>
        <end position="175"/>
    </location>
    <ligand>
        <name>substrate</name>
    </ligand>
</feature>
<evidence type="ECO:0000256" key="10">
    <source>
        <dbReference type="HAMAP-Rule" id="MF_02227"/>
    </source>
</evidence>
<evidence type="ECO:0000256" key="6">
    <source>
        <dbReference type="ARBA" id="ARBA00009541"/>
    </source>
</evidence>
<evidence type="ECO:0000256" key="4">
    <source>
        <dbReference type="ARBA" id="ARBA00001947"/>
    </source>
</evidence>
<evidence type="ECO:0000256" key="13">
    <source>
        <dbReference type="PIRSR" id="PIRSR001461-2"/>
    </source>
</evidence>
<gene>
    <name evidence="10 15" type="primary">rpe</name>
    <name evidence="15" type="ORF">P857_1040</name>
</gene>
<feature type="active site" description="Proton donor" evidence="10 12">
    <location>
        <position position="173"/>
    </location>
</feature>
<dbReference type="SUPFAM" id="SSF51366">
    <property type="entry name" value="Ribulose-phoshate binding barrel"/>
    <property type="match status" value="1"/>
</dbReference>
<dbReference type="PROSITE" id="PS01085">
    <property type="entry name" value="RIBUL_P_3_EPIMER_1"/>
    <property type="match status" value="1"/>
</dbReference>
<dbReference type="GO" id="GO:0005737">
    <property type="term" value="C:cytoplasm"/>
    <property type="evidence" value="ECO:0007669"/>
    <property type="project" value="UniProtKB-ARBA"/>
</dbReference>
<evidence type="ECO:0000256" key="3">
    <source>
        <dbReference type="ARBA" id="ARBA00001941"/>
    </source>
</evidence>
<evidence type="ECO:0000256" key="8">
    <source>
        <dbReference type="ARBA" id="ARBA00022723"/>
    </source>
</evidence>
<evidence type="ECO:0000256" key="9">
    <source>
        <dbReference type="ARBA" id="ARBA00023235"/>
    </source>
</evidence>
<dbReference type="PANTHER" id="PTHR11749">
    <property type="entry name" value="RIBULOSE-5-PHOSPHATE-3-EPIMERASE"/>
    <property type="match status" value="1"/>
</dbReference>
<dbReference type="InterPro" id="IPR026019">
    <property type="entry name" value="Ribul_P_3_epim"/>
</dbReference>
<dbReference type="EMBL" id="AXCJ01000001">
    <property type="protein sequence ID" value="ETO91861.1"/>
    <property type="molecule type" value="Genomic_DNA"/>
</dbReference>
<feature type="binding site" evidence="14">
    <location>
        <position position="175"/>
    </location>
    <ligand>
        <name>substrate</name>
    </ligand>
</feature>
<feature type="binding site" evidence="10 14">
    <location>
        <begin position="142"/>
        <end position="145"/>
    </location>
    <ligand>
        <name>substrate</name>
    </ligand>
</feature>
<comment type="pathway">
    <text evidence="10">Carbohydrate degradation.</text>
</comment>
<keyword evidence="13" id="KW-0464">Manganese</keyword>
<dbReference type="EC" id="5.1.3.1" evidence="7 10"/>
<dbReference type="PIRSF" id="PIRSF001461">
    <property type="entry name" value="RPE"/>
    <property type="match status" value="1"/>
</dbReference>
<comment type="cofactor">
    <cofactor evidence="3">
        <name>Co(2+)</name>
        <dbReference type="ChEBI" id="CHEBI:48828"/>
    </cofactor>
</comment>
<comment type="cofactor">
    <cofactor evidence="4">
        <name>Zn(2+)</name>
        <dbReference type="ChEBI" id="CHEBI:29105"/>
    </cofactor>
</comment>
<comment type="cofactor">
    <cofactor evidence="5">
        <name>Fe(2+)</name>
        <dbReference type="ChEBI" id="CHEBI:29033"/>
    </cofactor>
</comment>
<dbReference type="HAMAP" id="MF_02227">
    <property type="entry name" value="RPE"/>
    <property type="match status" value="1"/>
</dbReference>
<dbReference type="AlphaFoldDB" id="W2V0C3"/>
<name>W2V0C3_9RICK</name>
<feature type="binding site" evidence="10 13">
    <location>
        <position position="66"/>
    </location>
    <ligand>
        <name>a divalent metal cation</name>
        <dbReference type="ChEBI" id="CHEBI:60240"/>
    </ligand>
</feature>
<evidence type="ECO:0000256" key="12">
    <source>
        <dbReference type="PIRSR" id="PIRSR001461-1"/>
    </source>
</evidence>
<evidence type="ECO:0000256" key="5">
    <source>
        <dbReference type="ARBA" id="ARBA00001954"/>
    </source>
</evidence>
<dbReference type="FunFam" id="3.20.20.70:FF:000004">
    <property type="entry name" value="Ribulose-phosphate 3-epimerase"/>
    <property type="match status" value="1"/>
</dbReference>
<comment type="cofactor">
    <cofactor evidence="10 13">
        <name>a divalent metal cation</name>
        <dbReference type="ChEBI" id="CHEBI:60240"/>
    </cofactor>
    <text evidence="10 13">Binds 1 divalent metal cation per subunit.</text>
</comment>
<dbReference type="GO" id="GO:0004750">
    <property type="term" value="F:D-ribulose-phosphate 3-epimerase activity"/>
    <property type="evidence" value="ECO:0007669"/>
    <property type="project" value="UniProtKB-UniRule"/>
</dbReference>
<organism evidence="15 16">
    <name type="scientific">Candidatus Xenolissoclinum pacificiensis L6</name>
    <dbReference type="NCBI Taxonomy" id="1401685"/>
    <lineage>
        <taxon>Bacteria</taxon>
        <taxon>Pseudomonadati</taxon>
        <taxon>Pseudomonadota</taxon>
        <taxon>Alphaproteobacteria</taxon>
        <taxon>Rickettsiales</taxon>
        <taxon>Anaplasmataceae</taxon>
        <taxon>Candidatus Xenolissoclinum</taxon>
    </lineage>
</organism>
<evidence type="ECO:0000256" key="11">
    <source>
        <dbReference type="PIRNR" id="PIRNR001461"/>
    </source>
</evidence>
<dbReference type="Proteomes" id="UP000018951">
    <property type="component" value="Unassembled WGS sequence"/>
</dbReference>
<feature type="active site" description="Proton acceptor" evidence="10 12">
    <location>
        <position position="35"/>
    </location>
</feature>
<protein>
    <recommendedName>
        <fullName evidence="7 10">Ribulose-phosphate 3-epimerase</fullName>
        <ecNumber evidence="7 10">5.1.3.1</ecNumber>
    </recommendedName>
</protein>
<dbReference type="PROSITE" id="PS01086">
    <property type="entry name" value="RIBUL_P_3_EPIMER_2"/>
    <property type="match status" value="1"/>
</dbReference>
<feature type="binding site" evidence="10 14">
    <location>
        <position position="66"/>
    </location>
    <ligand>
        <name>substrate</name>
    </ligand>
</feature>
<proteinExistence type="inferred from homology"/>
<feature type="binding site" evidence="10 14">
    <location>
        <position position="8"/>
    </location>
    <ligand>
        <name>substrate</name>
    </ligand>
</feature>
<dbReference type="GO" id="GO:0006098">
    <property type="term" value="P:pentose-phosphate shunt"/>
    <property type="evidence" value="ECO:0007669"/>
    <property type="project" value="UniProtKB-UniRule"/>
</dbReference>
<dbReference type="GO" id="GO:0046872">
    <property type="term" value="F:metal ion binding"/>
    <property type="evidence" value="ECO:0007669"/>
    <property type="project" value="UniProtKB-UniRule"/>
</dbReference>
<dbReference type="InterPro" id="IPR000056">
    <property type="entry name" value="Ribul_P_3_epim-like"/>
</dbReference>
<feature type="binding site" evidence="10 13">
    <location>
        <position position="173"/>
    </location>
    <ligand>
        <name>a divalent metal cation</name>
        <dbReference type="ChEBI" id="CHEBI:60240"/>
    </ligand>
</feature>
<keyword evidence="16" id="KW-1185">Reference proteome</keyword>
<comment type="cofactor">
    <cofactor evidence="2">
        <name>Mn(2+)</name>
        <dbReference type="ChEBI" id="CHEBI:29035"/>
    </cofactor>
</comment>
<comment type="function">
    <text evidence="10">Catalyzes the reversible epimerization of D-ribulose 5-phosphate to D-xylulose 5-phosphate.</text>
</comment>
<evidence type="ECO:0000256" key="14">
    <source>
        <dbReference type="PIRSR" id="PIRSR001461-3"/>
    </source>
</evidence>
<keyword evidence="9 10" id="KW-0413">Isomerase</keyword>